<dbReference type="EMBL" id="MU268714">
    <property type="protein sequence ID" value="KAH7903877.1"/>
    <property type="molecule type" value="Genomic_DNA"/>
</dbReference>
<name>A0ACB7ZT51_9AGAM</name>
<evidence type="ECO:0000313" key="2">
    <source>
        <dbReference type="Proteomes" id="UP000790377"/>
    </source>
</evidence>
<comment type="caution">
    <text evidence="1">The sequence shown here is derived from an EMBL/GenBank/DDBJ whole genome shotgun (WGS) entry which is preliminary data.</text>
</comment>
<accession>A0ACB7ZT51</accession>
<organism evidence="1 2">
    <name type="scientific">Hygrophoropsis aurantiaca</name>
    <dbReference type="NCBI Taxonomy" id="72124"/>
    <lineage>
        <taxon>Eukaryota</taxon>
        <taxon>Fungi</taxon>
        <taxon>Dikarya</taxon>
        <taxon>Basidiomycota</taxon>
        <taxon>Agaricomycotina</taxon>
        <taxon>Agaricomycetes</taxon>
        <taxon>Agaricomycetidae</taxon>
        <taxon>Boletales</taxon>
        <taxon>Coniophorineae</taxon>
        <taxon>Hygrophoropsidaceae</taxon>
        <taxon>Hygrophoropsis</taxon>
    </lineage>
</organism>
<dbReference type="Proteomes" id="UP000790377">
    <property type="component" value="Unassembled WGS sequence"/>
</dbReference>
<proteinExistence type="predicted"/>
<evidence type="ECO:0000313" key="1">
    <source>
        <dbReference type="EMBL" id="KAH7903877.1"/>
    </source>
</evidence>
<reference evidence="1" key="1">
    <citation type="journal article" date="2021" name="New Phytol.">
        <title>Evolutionary innovations through gain and loss of genes in the ectomycorrhizal Boletales.</title>
        <authorList>
            <person name="Wu G."/>
            <person name="Miyauchi S."/>
            <person name="Morin E."/>
            <person name="Kuo A."/>
            <person name="Drula E."/>
            <person name="Varga T."/>
            <person name="Kohler A."/>
            <person name="Feng B."/>
            <person name="Cao Y."/>
            <person name="Lipzen A."/>
            <person name="Daum C."/>
            <person name="Hundley H."/>
            <person name="Pangilinan J."/>
            <person name="Johnson J."/>
            <person name="Barry K."/>
            <person name="LaButti K."/>
            <person name="Ng V."/>
            <person name="Ahrendt S."/>
            <person name="Min B."/>
            <person name="Choi I.G."/>
            <person name="Park H."/>
            <person name="Plett J.M."/>
            <person name="Magnuson J."/>
            <person name="Spatafora J.W."/>
            <person name="Nagy L.G."/>
            <person name="Henrissat B."/>
            <person name="Grigoriev I.V."/>
            <person name="Yang Z.L."/>
            <person name="Xu J."/>
            <person name="Martin F.M."/>
        </authorList>
    </citation>
    <scope>NUCLEOTIDE SEQUENCE</scope>
    <source>
        <strain evidence="1">ATCC 28755</strain>
    </source>
</reference>
<gene>
    <name evidence="1" type="ORF">BJ138DRAFT_1119964</name>
</gene>
<keyword evidence="2" id="KW-1185">Reference proteome</keyword>
<sequence>MADPLLIQELQATQTSNYVIAVGGALVAYDQGKSRYGRSGFYFAKIALRDSAR</sequence>
<protein>
    <submittedName>
        <fullName evidence="1">Uncharacterized protein</fullName>
    </submittedName>
</protein>